<dbReference type="EMBL" id="JAIWYP010000009">
    <property type="protein sequence ID" value="KAH3770698.1"/>
    <property type="molecule type" value="Genomic_DNA"/>
</dbReference>
<accession>A0A9D4E0R1</accession>
<keyword evidence="2" id="KW-1185">Reference proteome</keyword>
<sequence>MTGDRWLRHDFSTGFIRHNCVHVLKLHPKQLEDKNSFIRCYPYLYSQYGFKTKDEGKRRRNSMGSLGRMAFGESWKLRRLL</sequence>
<evidence type="ECO:0000313" key="1">
    <source>
        <dbReference type="EMBL" id="KAH3770698.1"/>
    </source>
</evidence>
<organism evidence="1 2">
    <name type="scientific">Dreissena polymorpha</name>
    <name type="common">Zebra mussel</name>
    <name type="synonym">Mytilus polymorpha</name>
    <dbReference type="NCBI Taxonomy" id="45954"/>
    <lineage>
        <taxon>Eukaryota</taxon>
        <taxon>Metazoa</taxon>
        <taxon>Spiralia</taxon>
        <taxon>Lophotrochozoa</taxon>
        <taxon>Mollusca</taxon>
        <taxon>Bivalvia</taxon>
        <taxon>Autobranchia</taxon>
        <taxon>Heteroconchia</taxon>
        <taxon>Euheterodonta</taxon>
        <taxon>Imparidentia</taxon>
        <taxon>Neoheterodontei</taxon>
        <taxon>Myida</taxon>
        <taxon>Dreissenoidea</taxon>
        <taxon>Dreissenidae</taxon>
        <taxon>Dreissena</taxon>
    </lineage>
</organism>
<name>A0A9D4E0R1_DREPO</name>
<evidence type="ECO:0000313" key="2">
    <source>
        <dbReference type="Proteomes" id="UP000828390"/>
    </source>
</evidence>
<reference evidence="1" key="1">
    <citation type="journal article" date="2019" name="bioRxiv">
        <title>The Genome of the Zebra Mussel, Dreissena polymorpha: A Resource for Invasive Species Research.</title>
        <authorList>
            <person name="McCartney M.A."/>
            <person name="Auch B."/>
            <person name="Kono T."/>
            <person name="Mallez S."/>
            <person name="Zhang Y."/>
            <person name="Obille A."/>
            <person name="Becker A."/>
            <person name="Abrahante J.E."/>
            <person name="Garbe J."/>
            <person name="Badalamenti J.P."/>
            <person name="Herman A."/>
            <person name="Mangelson H."/>
            <person name="Liachko I."/>
            <person name="Sullivan S."/>
            <person name="Sone E.D."/>
            <person name="Koren S."/>
            <person name="Silverstein K.A.T."/>
            <person name="Beckman K.B."/>
            <person name="Gohl D.M."/>
        </authorList>
    </citation>
    <scope>NUCLEOTIDE SEQUENCE</scope>
    <source>
        <strain evidence="1">Duluth1</strain>
        <tissue evidence="1">Whole animal</tissue>
    </source>
</reference>
<reference evidence="1" key="2">
    <citation type="submission" date="2020-11" db="EMBL/GenBank/DDBJ databases">
        <authorList>
            <person name="McCartney M.A."/>
            <person name="Auch B."/>
            <person name="Kono T."/>
            <person name="Mallez S."/>
            <person name="Becker A."/>
            <person name="Gohl D.M."/>
            <person name="Silverstein K.A.T."/>
            <person name="Koren S."/>
            <person name="Bechman K.B."/>
            <person name="Herman A."/>
            <person name="Abrahante J.E."/>
            <person name="Garbe J."/>
        </authorList>
    </citation>
    <scope>NUCLEOTIDE SEQUENCE</scope>
    <source>
        <strain evidence="1">Duluth1</strain>
        <tissue evidence="1">Whole animal</tissue>
    </source>
</reference>
<gene>
    <name evidence="1" type="ORF">DPMN_171990</name>
</gene>
<proteinExistence type="predicted"/>
<dbReference type="AlphaFoldDB" id="A0A9D4E0R1"/>
<comment type="caution">
    <text evidence="1">The sequence shown here is derived from an EMBL/GenBank/DDBJ whole genome shotgun (WGS) entry which is preliminary data.</text>
</comment>
<dbReference type="Proteomes" id="UP000828390">
    <property type="component" value="Unassembled WGS sequence"/>
</dbReference>
<protein>
    <submittedName>
        <fullName evidence="1">Uncharacterized protein</fullName>
    </submittedName>
</protein>